<name>A0A382DH89_9ZZZZ</name>
<dbReference type="AlphaFoldDB" id="A0A382DH89"/>
<evidence type="ECO:0000313" key="1">
    <source>
        <dbReference type="EMBL" id="SVB36993.1"/>
    </source>
</evidence>
<sequence>MNESPDQLAKEFLRNYIDAPEEELINLEITQGLAGLIAGVVLETLKVMRQETERTLH</sequence>
<proteinExistence type="predicted"/>
<dbReference type="EMBL" id="UINC01039065">
    <property type="protein sequence ID" value="SVB36993.1"/>
    <property type="molecule type" value="Genomic_DNA"/>
</dbReference>
<protein>
    <submittedName>
        <fullName evidence="1">Uncharacterized protein</fullName>
    </submittedName>
</protein>
<reference evidence="1" key="1">
    <citation type="submission" date="2018-05" db="EMBL/GenBank/DDBJ databases">
        <authorList>
            <person name="Lanie J.A."/>
            <person name="Ng W.-L."/>
            <person name="Kazmierczak K.M."/>
            <person name="Andrzejewski T.M."/>
            <person name="Davidsen T.M."/>
            <person name="Wayne K.J."/>
            <person name="Tettelin H."/>
            <person name="Glass J.I."/>
            <person name="Rusch D."/>
            <person name="Podicherti R."/>
            <person name="Tsui H.-C.T."/>
            <person name="Winkler M.E."/>
        </authorList>
    </citation>
    <scope>NUCLEOTIDE SEQUENCE</scope>
</reference>
<accession>A0A382DH89</accession>
<organism evidence="1">
    <name type="scientific">marine metagenome</name>
    <dbReference type="NCBI Taxonomy" id="408172"/>
    <lineage>
        <taxon>unclassified sequences</taxon>
        <taxon>metagenomes</taxon>
        <taxon>ecological metagenomes</taxon>
    </lineage>
</organism>
<gene>
    <name evidence="1" type="ORF">METZ01_LOCUS189847</name>
</gene>